<dbReference type="AlphaFoldDB" id="K2RDF8"/>
<feature type="compositionally biased region" description="Polar residues" evidence="5">
    <location>
        <begin position="270"/>
        <end position="281"/>
    </location>
</feature>
<evidence type="ECO:0000313" key="8">
    <source>
        <dbReference type="Proteomes" id="UP000007129"/>
    </source>
</evidence>
<evidence type="ECO:0000259" key="6">
    <source>
        <dbReference type="PROSITE" id="PS50089"/>
    </source>
</evidence>
<dbReference type="GO" id="GO:0016567">
    <property type="term" value="P:protein ubiquitination"/>
    <property type="evidence" value="ECO:0007669"/>
    <property type="project" value="UniProtKB-UniPathway"/>
</dbReference>
<dbReference type="EMBL" id="AHHD01000083">
    <property type="protein sequence ID" value="EKG20536.1"/>
    <property type="molecule type" value="Genomic_DNA"/>
</dbReference>
<dbReference type="STRING" id="1126212.K2RDF8"/>
<evidence type="ECO:0000313" key="7">
    <source>
        <dbReference type="EMBL" id="EKG20536.1"/>
    </source>
</evidence>
<dbReference type="VEuPathDB" id="FungiDB:MPH_02063"/>
<comment type="caution">
    <text evidence="7">The sequence shown here is derived from an EMBL/GenBank/DDBJ whole genome shotgun (WGS) entry which is preliminary data.</text>
</comment>
<dbReference type="OrthoDB" id="6270329at2759"/>
<feature type="compositionally biased region" description="Pro residues" evidence="5">
    <location>
        <begin position="104"/>
        <end position="117"/>
    </location>
</feature>
<dbReference type="SMART" id="SM00184">
    <property type="entry name" value="RING"/>
    <property type="match status" value="1"/>
</dbReference>
<evidence type="ECO:0000256" key="4">
    <source>
        <dbReference type="PROSITE-ProRule" id="PRU00175"/>
    </source>
</evidence>
<feature type="compositionally biased region" description="Polar residues" evidence="5">
    <location>
        <begin position="144"/>
        <end position="157"/>
    </location>
</feature>
<feature type="region of interest" description="Disordered" evidence="5">
    <location>
        <begin position="1"/>
        <end position="245"/>
    </location>
</feature>
<dbReference type="Pfam" id="PF00097">
    <property type="entry name" value="zf-C3HC4"/>
    <property type="match status" value="1"/>
</dbReference>
<dbReference type="PROSITE" id="PS00518">
    <property type="entry name" value="ZF_RING_1"/>
    <property type="match status" value="1"/>
</dbReference>
<organism evidence="7 8">
    <name type="scientific">Macrophomina phaseolina (strain MS6)</name>
    <name type="common">Charcoal rot fungus</name>
    <dbReference type="NCBI Taxonomy" id="1126212"/>
    <lineage>
        <taxon>Eukaryota</taxon>
        <taxon>Fungi</taxon>
        <taxon>Dikarya</taxon>
        <taxon>Ascomycota</taxon>
        <taxon>Pezizomycotina</taxon>
        <taxon>Dothideomycetes</taxon>
        <taxon>Dothideomycetes incertae sedis</taxon>
        <taxon>Botryosphaeriales</taxon>
        <taxon>Botryosphaeriaceae</taxon>
        <taxon>Macrophomina</taxon>
    </lineage>
</organism>
<dbReference type="GO" id="GO:0008270">
    <property type="term" value="F:zinc ion binding"/>
    <property type="evidence" value="ECO:0007669"/>
    <property type="project" value="UniProtKB-KW"/>
</dbReference>
<dbReference type="PANTHER" id="PTHR23041:SF78">
    <property type="entry name" value="E3 UBIQUITIN-PROTEIN LIGASE RNF4"/>
    <property type="match status" value="1"/>
</dbReference>
<protein>
    <submittedName>
        <fullName evidence="7">Zinc finger RING-type protein</fullName>
    </submittedName>
</protein>
<dbReference type="InterPro" id="IPR013083">
    <property type="entry name" value="Znf_RING/FYVE/PHD"/>
</dbReference>
<sequence>MSARPLAHNSSPDHQQSAARPHQPQPWSWDAIHPASPSPPGRPDPVQRPAQPPTHSRLEPDSDLDPASNITSSRPSFLAHILNSGEDNTPDTRRPAATASGSRPPNPPYALPQPAQPPLSHASNTTQHQPRLHPSHGYVDLTREQTPPISQERSTLRTLHRELHPAVDTSLDTDFAPSPFDASSLSPSPMAPTTRRKRESSSPLFVPLSPSPKRAKRDEGSSRRRSRQEGAAGEPSNAGPEAEGIERIDLIDDDTPLAEALQKQRAEQVRAQQESQNGADASPRLSTLTCVICMDTPKDLTATACGHVFCHTCLMEALIAGEARAGPGEPKRSQCPVCRKALSRNKAGDIIPLLLMKKGLATQPRRQKATATALA</sequence>
<name>K2RDF8_MACPH</name>
<keyword evidence="2 4" id="KW-0863">Zinc-finger</keyword>
<keyword evidence="1" id="KW-0479">Metal-binding</keyword>
<gene>
    <name evidence="7" type="ORF">MPH_02063</name>
</gene>
<dbReference type="InterPro" id="IPR017907">
    <property type="entry name" value="Znf_RING_CS"/>
</dbReference>
<dbReference type="HOGENOM" id="CLU_737839_0_0_1"/>
<dbReference type="eggNOG" id="KOG0317">
    <property type="taxonomic scope" value="Eukaryota"/>
</dbReference>
<feature type="domain" description="RING-type" evidence="6">
    <location>
        <begin position="290"/>
        <end position="339"/>
    </location>
</feature>
<reference evidence="7 8" key="1">
    <citation type="journal article" date="2012" name="BMC Genomics">
        <title>Tools to kill: Genome of one of the most destructive plant pathogenic fungi Macrophomina phaseolina.</title>
        <authorList>
            <person name="Islam M.S."/>
            <person name="Haque M.S."/>
            <person name="Islam M.M."/>
            <person name="Emdad E.M."/>
            <person name="Halim A."/>
            <person name="Hossen Q.M.M."/>
            <person name="Hossain M.Z."/>
            <person name="Ahmed B."/>
            <person name="Rahim S."/>
            <person name="Rahman M.S."/>
            <person name="Alam M.M."/>
            <person name="Hou S."/>
            <person name="Wan X."/>
            <person name="Saito J.A."/>
            <person name="Alam M."/>
        </authorList>
    </citation>
    <scope>NUCLEOTIDE SEQUENCE [LARGE SCALE GENOMIC DNA]</scope>
    <source>
        <strain evidence="7 8">MS6</strain>
    </source>
</reference>
<feature type="compositionally biased region" description="Polar residues" evidence="5">
    <location>
        <begin position="8"/>
        <end position="18"/>
    </location>
</feature>
<dbReference type="InterPro" id="IPR047134">
    <property type="entry name" value="RNF4"/>
</dbReference>
<evidence type="ECO:0000256" key="5">
    <source>
        <dbReference type="SAM" id="MobiDB-lite"/>
    </source>
</evidence>
<dbReference type="InterPro" id="IPR018957">
    <property type="entry name" value="Znf_C3HC4_RING-type"/>
</dbReference>
<dbReference type="Gene3D" id="3.30.40.10">
    <property type="entry name" value="Zinc/RING finger domain, C3HC4 (zinc finger)"/>
    <property type="match status" value="1"/>
</dbReference>
<evidence type="ECO:0000256" key="1">
    <source>
        <dbReference type="ARBA" id="ARBA00022723"/>
    </source>
</evidence>
<evidence type="ECO:0000256" key="3">
    <source>
        <dbReference type="ARBA" id="ARBA00022833"/>
    </source>
</evidence>
<keyword evidence="3" id="KW-0862">Zinc</keyword>
<feature type="region of interest" description="Disordered" evidence="5">
    <location>
        <begin position="261"/>
        <end position="281"/>
    </location>
</feature>
<dbReference type="PANTHER" id="PTHR23041">
    <property type="entry name" value="RING FINGER DOMAIN-CONTAINING"/>
    <property type="match status" value="1"/>
</dbReference>
<dbReference type="Proteomes" id="UP000007129">
    <property type="component" value="Unassembled WGS sequence"/>
</dbReference>
<feature type="compositionally biased region" description="Low complexity" evidence="5">
    <location>
        <begin position="201"/>
        <end position="212"/>
    </location>
</feature>
<dbReference type="InterPro" id="IPR001841">
    <property type="entry name" value="Znf_RING"/>
</dbReference>
<dbReference type="UniPathway" id="UPA00143"/>
<accession>K2RDF8</accession>
<evidence type="ECO:0000256" key="2">
    <source>
        <dbReference type="ARBA" id="ARBA00022771"/>
    </source>
</evidence>
<dbReference type="InParanoid" id="K2RDF8"/>
<dbReference type="PROSITE" id="PS50089">
    <property type="entry name" value="ZF_RING_2"/>
    <property type="match status" value="1"/>
</dbReference>
<proteinExistence type="predicted"/>
<dbReference type="SUPFAM" id="SSF57850">
    <property type="entry name" value="RING/U-box"/>
    <property type="match status" value="1"/>
</dbReference>